<proteinExistence type="predicted"/>
<evidence type="ECO:0000313" key="3">
    <source>
        <dbReference type="Proteomes" id="UP000190460"/>
    </source>
</evidence>
<sequence length="196" mass="21092">MSTILASPLAESNAQITRVTSNWYWYVIAGIVFLIGGFIGISKPVIASLTVETMTAIFFIVGGLLQAFQLFRANKTSSFIWALLLGLLFIALGIVLLRNPVAGLFSLTIVAAALIGASGVVKLVYAFKLRPLSGWIWMLISGIISLILAFIIFTNMAASAAITLGILLSVELISSGIWLLLIGFSFRKINKELSAH</sequence>
<accession>A0A1T4VVH5</accession>
<protein>
    <submittedName>
        <fullName evidence="2">Uncharacterized membrane protein HdeD, DUF308 family</fullName>
    </submittedName>
</protein>
<feature type="transmembrane region" description="Helical" evidence="1">
    <location>
        <begin position="159"/>
        <end position="181"/>
    </location>
</feature>
<dbReference type="AlphaFoldDB" id="A0A1T4VVH5"/>
<feature type="transmembrane region" description="Helical" evidence="1">
    <location>
        <begin position="23"/>
        <end position="41"/>
    </location>
</feature>
<dbReference type="EMBL" id="FUYB01000001">
    <property type="protein sequence ID" value="SKA68815.1"/>
    <property type="molecule type" value="Genomic_DNA"/>
</dbReference>
<dbReference type="OrthoDB" id="9815400at2"/>
<dbReference type="InterPro" id="IPR005325">
    <property type="entry name" value="DUF308_memb"/>
</dbReference>
<keyword evidence="1" id="KW-0472">Membrane</keyword>
<feature type="transmembrane region" description="Helical" evidence="1">
    <location>
        <begin position="132"/>
        <end position="153"/>
    </location>
</feature>
<feature type="transmembrane region" description="Helical" evidence="1">
    <location>
        <begin position="78"/>
        <end position="97"/>
    </location>
</feature>
<name>A0A1T4VVH5_9GAMM</name>
<dbReference type="Proteomes" id="UP000190460">
    <property type="component" value="Unassembled WGS sequence"/>
</dbReference>
<gene>
    <name evidence="2" type="ORF">SAMN02745130_00375</name>
</gene>
<dbReference type="PANTHER" id="PTHR34989">
    <property type="entry name" value="PROTEIN HDED"/>
    <property type="match status" value="1"/>
</dbReference>
<dbReference type="PANTHER" id="PTHR34989:SF1">
    <property type="entry name" value="PROTEIN HDED"/>
    <property type="match status" value="1"/>
</dbReference>
<keyword evidence="3" id="KW-1185">Reference proteome</keyword>
<feature type="transmembrane region" description="Helical" evidence="1">
    <location>
        <begin position="103"/>
        <end position="125"/>
    </location>
</feature>
<evidence type="ECO:0000313" key="2">
    <source>
        <dbReference type="EMBL" id="SKA68815.1"/>
    </source>
</evidence>
<keyword evidence="1" id="KW-0812">Transmembrane</keyword>
<evidence type="ECO:0000256" key="1">
    <source>
        <dbReference type="SAM" id="Phobius"/>
    </source>
</evidence>
<dbReference type="STRING" id="92487.SAMN02745130_00375"/>
<dbReference type="GO" id="GO:0005886">
    <property type="term" value="C:plasma membrane"/>
    <property type="evidence" value="ECO:0007669"/>
    <property type="project" value="TreeGrafter"/>
</dbReference>
<dbReference type="InterPro" id="IPR052712">
    <property type="entry name" value="Acid_resist_chaperone_HdeD"/>
</dbReference>
<dbReference type="RefSeq" id="WP_078920871.1">
    <property type="nucleotide sequence ID" value="NZ_FUYB01000001.1"/>
</dbReference>
<organism evidence="2 3">
    <name type="scientific">Thiothrix eikelboomii</name>
    <dbReference type="NCBI Taxonomy" id="92487"/>
    <lineage>
        <taxon>Bacteria</taxon>
        <taxon>Pseudomonadati</taxon>
        <taxon>Pseudomonadota</taxon>
        <taxon>Gammaproteobacteria</taxon>
        <taxon>Thiotrichales</taxon>
        <taxon>Thiotrichaceae</taxon>
        <taxon>Thiothrix</taxon>
    </lineage>
</organism>
<dbReference type="Pfam" id="PF03729">
    <property type="entry name" value="DUF308"/>
    <property type="match status" value="1"/>
</dbReference>
<keyword evidence="1" id="KW-1133">Transmembrane helix</keyword>
<feature type="transmembrane region" description="Helical" evidence="1">
    <location>
        <begin position="53"/>
        <end position="71"/>
    </location>
</feature>
<reference evidence="2 3" key="1">
    <citation type="submission" date="2017-02" db="EMBL/GenBank/DDBJ databases">
        <authorList>
            <person name="Peterson S.W."/>
        </authorList>
    </citation>
    <scope>NUCLEOTIDE SEQUENCE [LARGE SCALE GENOMIC DNA]</scope>
    <source>
        <strain evidence="2 3">ATCC 49788</strain>
    </source>
</reference>